<organism evidence="2 4">
    <name type="scientific">Brevibacillus brevis</name>
    <name type="common">Bacillus brevis</name>
    <dbReference type="NCBI Taxonomy" id="1393"/>
    <lineage>
        <taxon>Bacteria</taxon>
        <taxon>Bacillati</taxon>
        <taxon>Bacillota</taxon>
        <taxon>Bacilli</taxon>
        <taxon>Bacillales</taxon>
        <taxon>Paenibacillaceae</taxon>
        <taxon>Brevibacillus</taxon>
    </lineage>
</organism>
<reference evidence="1" key="2">
    <citation type="submission" date="2018-06" db="EMBL/GenBank/DDBJ databases">
        <title>Brevibacillus brevis DZQ7, complete genome sequence.</title>
        <authorList>
            <person name="Hou Q."/>
        </authorList>
    </citation>
    <scope>NUCLEOTIDE SEQUENCE</scope>
    <source>
        <strain evidence="1">DZQ7</strain>
    </source>
</reference>
<gene>
    <name evidence="1" type="ORF">AB432_001270</name>
    <name evidence="2" type="ORF">FPS98_23540</name>
</gene>
<dbReference type="eggNOG" id="COG1694">
    <property type="taxonomic scope" value="Bacteria"/>
</dbReference>
<evidence type="ECO:0000313" key="2">
    <source>
        <dbReference type="EMBL" id="QDS36718.1"/>
    </source>
</evidence>
<dbReference type="RefSeq" id="WP_007716195.1">
    <property type="nucleotide sequence ID" value="NZ_BJNU01000040.1"/>
</dbReference>
<dbReference type="GeneID" id="95752144"/>
<evidence type="ECO:0000313" key="4">
    <source>
        <dbReference type="Proteomes" id="UP000317713"/>
    </source>
</evidence>
<proteinExistence type="predicted"/>
<evidence type="ECO:0000313" key="1">
    <source>
        <dbReference type="EMBL" id="AWX53789.1"/>
    </source>
</evidence>
<dbReference type="OrthoDB" id="2988649at2"/>
<protein>
    <submittedName>
        <fullName evidence="2">DUF1573 domain-containing protein</fullName>
    </submittedName>
</protein>
<name>A0A0J6BXN5_BREBE</name>
<dbReference type="AlphaFoldDB" id="A0A0J6BXN5"/>
<dbReference type="Proteomes" id="UP000036061">
    <property type="component" value="Chromosome"/>
</dbReference>
<dbReference type="Gene3D" id="1.10.287.1080">
    <property type="entry name" value="MazG-like"/>
    <property type="match status" value="1"/>
</dbReference>
<dbReference type="OMA" id="MKDLLCD"/>
<accession>A0A0J6BXN5</accession>
<reference evidence="1 3" key="1">
    <citation type="journal article" date="2015" name="Genome Announc.">
        <title>Draft Genome Sequence of Brevibacillus brevis DZQ7, a Plant Growth-Promoting Rhizobacterium with Broad-Spectrum Antimicrobial Activity.</title>
        <authorList>
            <person name="Hou Q."/>
            <person name="Wang C."/>
            <person name="Hou X."/>
            <person name="Xia Z."/>
            <person name="Ye J."/>
            <person name="Liu K."/>
            <person name="Liu H."/>
            <person name="Wang J."/>
            <person name="Guo H."/>
            <person name="Yu X."/>
            <person name="Yang Y."/>
            <person name="Du B."/>
            <person name="Ding Y."/>
        </authorList>
    </citation>
    <scope>NUCLEOTIDE SEQUENCE [LARGE SCALE GENOMIC DNA]</scope>
    <source>
        <strain evidence="1 3">DZQ7</strain>
    </source>
</reference>
<dbReference type="EMBL" id="CP042161">
    <property type="protein sequence ID" value="QDS36718.1"/>
    <property type="molecule type" value="Genomic_DNA"/>
</dbReference>
<sequence>MDNRNIDDFQTQVSELLIRHRSVLDVMSKVQETASRINRSLTKAITECGCVEVVAKKQTYDSNKNLEDNKSHLDTHFNGPLCEHCRDVVTAELGKNLFYLTALCNITDIKLEDVLQKESNRLNTLGVFNLS</sequence>
<dbReference type="Proteomes" id="UP000317713">
    <property type="component" value="Chromosome"/>
</dbReference>
<reference evidence="2 4" key="3">
    <citation type="submission" date="2019-07" db="EMBL/GenBank/DDBJ databases">
        <title>Characterization of Brevibacillus brevis HK544, as a potential biocontrol agent.</title>
        <authorList>
            <person name="Kim H."/>
        </authorList>
    </citation>
    <scope>NUCLEOTIDE SEQUENCE [LARGE SCALE GENOMIC DNA]</scope>
    <source>
        <strain evidence="2 4">HK544</strain>
    </source>
</reference>
<evidence type="ECO:0000313" key="3">
    <source>
        <dbReference type="Proteomes" id="UP000036061"/>
    </source>
</evidence>
<dbReference type="EMBL" id="CP030117">
    <property type="protein sequence ID" value="AWX53789.1"/>
    <property type="molecule type" value="Genomic_DNA"/>
</dbReference>